<dbReference type="RefSeq" id="WP_108738159.1">
    <property type="nucleotide sequence ID" value="NZ_CP020919.1"/>
</dbReference>
<dbReference type="InterPro" id="IPR037481">
    <property type="entry name" value="LacX"/>
</dbReference>
<reference evidence="4 5" key="1">
    <citation type="submission" date="2017-04" db="EMBL/GenBank/DDBJ databases">
        <title>Complete genome sequence of Flavobacterium kingsejong AJ004.</title>
        <authorList>
            <person name="Lee P.C."/>
        </authorList>
    </citation>
    <scope>NUCLEOTIDE SEQUENCE [LARGE SCALE GENOMIC DNA]</scope>
    <source>
        <strain evidence="4 5">AJ004</strain>
    </source>
</reference>
<accession>A0A2S1LSB5</accession>
<evidence type="ECO:0000256" key="3">
    <source>
        <dbReference type="ARBA" id="ARBA00022837"/>
    </source>
</evidence>
<evidence type="ECO:0000256" key="1">
    <source>
        <dbReference type="ARBA" id="ARBA00001913"/>
    </source>
</evidence>
<dbReference type="InterPro" id="IPR008183">
    <property type="entry name" value="Aldose_1/G6P_1-epimerase"/>
</dbReference>
<dbReference type="GO" id="GO:0016853">
    <property type="term" value="F:isomerase activity"/>
    <property type="evidence" value="ECO:0007669"/>
    <property type="project" value="InterPro"/>
</dbReference>
<dbReference type="PANTHER" id="PTHR11122:SF13">
    <property type="entry name" value="GLUCOSE-6-PHOSPHATE 1-EPIMERASE"/>
    <property type="match status" value="1"/>
</dbReference>
<dbReference type="SUPFAM" id="SSF74650">
    <property type="entry name" value="Galactose mutarotase-like"/>
    <property type="match status" value="1"/>
</dbReference>
<evidence type="ECO:0000313" key="4">
    <source>
        <dbReference type="EMBL" id="AWG26650.1"/>
    </source>
</evidence>
<proteinExistence type="predicted"/>
<keyword evidence="3" id="KW-0106">Calcium</keyword>
<protein>
    <submittedName>
        <fullName evidence="4">Aldose epimerase</fullName>
    </submittedName>
</protein>
<organism evidence="4 5">
    <name type="scientific">Flavobacterium kingsejongi</name>
    <dbReference type="NCBI Taxonomy" id="1678728"/>
    <lineage>
        <taxon>Bacteria</taxon>
        <taxon>Pseudomonadati</taxon>
        <taxon>Bacteroidota</taxon>
        <taxon>Flavobacteriia</taxon>
        <taxon>Flavobacteriales</taxon>
        <taxon>Flavobacteriaceae</taxon>
        <taxon>Flavobacterium</taxon>
    </lineage>
</organism>
<sequence>MDITISNSLLTASFKRKGAELISLKNTEATEYMWEGNPEFWGKHSPVLFPIVGTLKQNIYRFNDQEYTMGRHGFARDLDFEIASQSESSITFALKASDATRTVYPFDFELQITYTLAGNQLEIRYDVANTGSSALPFSIGAHPAFALPGNFEDYSLQFSEQAPDAYYLLQDDLLSDVTAPVHTTAATLLLNYSLFENDALVFRKNQVTSIAILHQSKERIRVHCKGFPFLGIWTKNQAPFLCIEPWYGVSDTVNSNQDLFEKEGITILQAKENFTAKFAIEIV</sequence>
<evidence type="ECO:0000256" key="2">
    <source>
        <dbReference type="ARBA" id="ARBA00011245"/>
    </source>
</evidence>
<dbReference type="InterPro" id="IPR014718">
    <property type="entry name" value="GH-type_carb-bd"/>
</dbReference>
<keyword evidence="5" id="KW-1185">Reference proteome</keyword>
<comment type="cofactor">
    <cofactor evidence="1">
        <name>Ca(2+)</name>
        <dbReference type="ChEBI" id="CHEBI:29108"/>
    </cofactor>
</comment>
<dbReference type="Proteomes" id="UP000244677">
    <property type="component" value="Chromosome"/>
</dbReference>
<dbReference type="OrthoDB" id="9795355at2"/>
<gene>
    <name evidence="4" type="ORF">FK004_16165</name>
</gene>
<dbReference type="InterPro" id="IPR011013">
    <property type="entry name" value="Gal_mutarotase_sf_dom"/>
</dbReference>
<dbReference type="GO" id="GO:0030246">
    <property type="term" value="F:carbohydrate binding"/>
    <property type="evidence" value="ECO:0007669"/>
    <property type="project" value="InterPro"/>
</dbReference>
<comment type="subunit">
    <text evidence="2">Monomer.</text>
</comment>
<dbReference type="PANTHER" id="PTHR11122">
    <property type="entry name" value="APOSPORY-ASSOCIATED PROTEIN C-RELATED"/>
    <property type="match status" value="1"/>
</dbReference>
<dbReference type="AlphaFoldDB" id="A0A2S1LSB5"/>
<dbReference type="CDD" id="cd09024">
    <property type="entry name" value="Aldose_epim_lacX"/>
    <property type="match status" value="1"/>
</dbReference>
<dbReference type="KEGG" id="fki:FK004_16165"/>
<dbReference type="GO" id="GO:0005975">
    <property type="term" value="P:carbohydrate metabolic process"/>
    <property type="evidence" value="ECO:0007669"/>
    <property type="project" value="InterPro"/>
</dbReference>
<name>A0A2S1LSB5_9FLAO</name>
<dbReference type="Gene3D" id="2.70.98.10">
    <property type="match status" value="1"/>
</dbReference>
<dbReference type="Pfam" id="PF01263">
    <property type="entry name" value="Aldose_epim"/>
    <property type="match status" value="1"/>
</dbReference>
<evidence type="ECO:0000313" key="5">
    <source>
        <dbReference type="Proteomes" id="UP000244677"/>
    </source>
</evidence>
<dbReference type="EMBL" id="CP020919">
    <property type="protein sequence ID" value="AWG26650.1"/>
    <property type="molecule type" value="Genomic_DNA"/>
</dbReference>